<gene>
    <name evidence="3" type="ORF">RGCCGE502_31882</name>
</gene>
<dbReference type="RefSeq" id="WP_016558270.1">
    <property type="nucleotide sequence ID" value="NZ_AEYE02000036.1"/>
</dbReference>
<dbReference type="PANTHER" id="PTHR43625:SF40">
    <property type="entry name" value="ALDO-KETO REDUCTASE YAKC [NADP(+)]"/>
    <property type="match status" value="1"/>
</dbReference>
<dbReference type="InterPro" id="IPR020471">
    <property type="entry name" value="AKR"/>
</dbReference>
<dbReference type="SUPFAM" id="SSF51430">
    <property type="entry name" value="NAD(P)-linked oxidoreductase"/>
    <property type="match status" value="1"/>
</dbReference>
<dbReference type="PANTHER" id="PTHR43625">
    <property type="entry name" value="AFLATOXIN B1 ALDEHYDE REDUCTASE"/>
    <property type="match status" value="1"/>
</dbReference>
<dbReference type="InterPro" id="IPR036812">
    <property type="entry name" value="NAD(P)_OxRdtase_dom_sf"/>
</dbReference>
<dbReference type="Pfam" id="PF00248">
    <property type="entry name" value="Aldo_ket_red"/>
    <property type="match status" value="1"/>
</dbReference>
<keyword evidence="4" id="KW-1185">Reference proteome</keyword>
<dbReference type="InterPro" id="IPR023210">
    <property type="entry name" value="NADP_OxRdtase_dom"/>
</dbReference>
<name>S3H803_9HYPH</name>
<proteinExistence type="predicted"/>
<evidence type="ECO:0000313" key="3">
    <source>
        <dbReference type="EMBL" id="EPE94380.1"/>
    </source>
</evidence>
<comment type="caution">
    <text evidence="3">The sequence shown here is derived from an EMBL/GenBank/DDBJ whole genome shotgun (WGS) entry which is preliminary data.</text>
</comment>
<evidence type="ECO:0000313" key="4">
    <source>
        <dbReference type="Proteomes" id="UP000014411"/>
    </source>
</evidence>
<keyword evidence="1" id="KW-0560">Oxidoreductase</keyword>
<organism evidence="3 4">
    <name type="scientific">Rhizobium grahamii CCGE 502</name>
    <dbReference type="NCBI Taxonomy" id="990285"/>
    <lineage>
        <taxon>Bacteria</taxon>
        <taxon>Pseudomonadati</taxon>
        <taxon>Pseudomonadota</taxon>
        <taxon>Alphaproteobacteria</taxon>
        <taxon>Hyphomicrobiales</taxon>
        <taxon>Rhizobiaceae</taxon>
        <taxon>Rhizobium/Agrobacterium group</taxon>
        <taxon>Rhizobium</taxon>
    </lineage>
</organism>
<geneLocation type="plasmid" evidence="3">
    <name>pRg502b</name>
</geneLocation>
<dbReference type="EMBL" id="AEYE02000036">
    <property type="protein sequence ID" value="EPE94380.1"/>
    <property type="molecule type" value="Genomic_DNA"/>
</dbReference>
<evidence type="ECO:0000256" key="1">
    <source>
        <dbReference type="ARBA" id="ARBA00023002"/>
    </source>
</evidence>
<evidence type="ECO:0000259" key="2">
    <source>
        <dbReference type="Pfam" id="PF00248"/>
    </source>
</evidence>
<dbReference type="InterPro" id="IPR050791">
    <property type="entry name" value="Aldo-Keto_reductase"/>
</dbReference>
<dbReference type="PRINTS" id="PR00069">
    <property type="entry name" value="ALDKETRDTASE"/>
</dbReference>
<protein>
    <submittedName>
        <fullName evidence="3">Oxidoreductase yccK</fullName>
    </submittedName>
</protein>
<dbReference type="Proteomes" id="UP000014411">
    <property type="component" value="Unassembled WGS sequence"/>
</dbReference>
<dbReference type="HOGENOM" id="CLU_023205_2_1_5"/>
<sequence length="317" mass="34255">MSMPSIPAGESRRVDLPFLSRVGLGAYPLGGTHAGGGAERRARACLYAALDAGYSWIDSGEVYHDTGNETLLGRIDLRVLAVATKVAPAPVGSGLRPAQIRAACRASLKRLRRDVIDWYYLHWPDGSDVPLVESWGAMRSLVDEGLIRCAGLSNFSIDQMQQCRTVGPIDVVQLGLSLVDHHDSREVARWCGHHGIAVTVYEPLANGLLSGAVTPGTDLRAWAARDVLAWPFFQRVLTGDSLARTLKILNTVHQWSKQLGTPVPQLALAWVLSLPGVVSVLPGSRRTDHIRCNGRAADLRLPPEALAALDQIAGFAR</sequence>
<dbReference type="GO" id="GO:0005737">
    <property type="term" value="C:cytoplasm"/>
    <property type="evidence" value="ECO:0007669"/>
    <property type="project" value="TreeGrafter"/>
</dbReference>
<dbReference type="Gene3D" id="3.20.20.100">
    <property type="entry name" value="NADP-dependent oxidoreductase domain"/>
    <property type="match status" value="1"/>
</dbReference>
<feature type="domain" description="NADP-dependent oxidoreductase" evidence="2">
    <location>
        <begin position="22"/>
        <end position="312"/>
    </location>
</feature>
<dbReference type="CDD" id="cd19102">
    <property type="entry name" value="AKR_unchar"/>
    <property type="match status" value="1"/>
</dbReference>
<accession>S3H803</accession>
<keyword evidence="3" id="KW-0614">Plasmid</keyword>
<dbReference type="GO" id="GO:0016491">
    <property type="term" value="F:oxidoreductase activity"/>
    <property type="evidence" value="ECO:0007669"/>
    <property type="project" value="UniProtKB-KW"/>
</dbReference>
<reference evidence="3 4" key="1">
    <citation type="journal article" date="2012" name="J. Bacteriol.">
        <title>Genome sequence of Rhizobium grahamii CCGE502, a broad-host-range symbiont with low nodulation competitiveness in Phaseolus vulgaris.</title>
        <authorList>
            <person name="Althabegoiti M.J."/>
            <person name="Lozano L."/>
            <person name="Torres-Tejerizo G."/>
            <person name="Ormeno-Orrillo E."/>
            <person name="Rogel M.A."/>
            <person name="Gonzalez V."/>
            <person name="Martinez-Romero E."/>
        </authorList>
    </citation>
    <scope>NUCLEOTIDE SEQUENCE [LARGE SCALE GENOMIC DNA]</scope>
    <source>
        <strain evidence="3 4">CCGE 502</strain>
        <plasmid evidence="3">pRg502b</plasmid>
    </source>
</reference>
<dbReference type="AlphaFoldDB" id="S3H803"/>